<comment type="caution">
    <text evidence="2">The sequence shown here is derived from an EMBL/GenBank/DDBJ whole genome shotgun (WGS) entry which is preliminary data.</text>
</comment>
<dbReference type="EMBL" id="CAUYUJ010000951">
    <property type="protein sequence ID" value="CAK0793387.1"/>
    <property type="molecule type" value="Genomic_DNA"/>
</dbReference>
<keyword evidence="3" id="KW-1185">Reference proteome</keyword>
<evidence type="ECO:0000256" key="1">
    <source>
        <dbReference type="SAM" id="MobiDB-lite"/>
    </source>
</evidence>
<feature type="region of interest" description="Disordered" evidence="1">
    <location>
        <begin position="87"/>
        <end position="113"/>
    </location>
</feature>
<reference evidence="2" key="1">
    <citation type="submission" date="2023-10" db="EMBL/GenBank/DDBJ databases">
        <authorList>
            <person name="Chen Y."/>
            <person name="Shah S."/>
            <person name="Dougan E. K."/>
            <person name="Thang M."/>
            <person name="Chan C."/>
        </authorList>
    </citation>
    <scope>NUCLEOTIDE SEQUENCE [LARGE SCALE GENOMIC DNA]</scope>
</reference>
<organism evidence="2 3">
    <name type="scientific">Prorocentrum cordatum</name>
    <dbReference type="NCBI Taxonomy" id="2364126"/>
    <lineage>
        <taxon>Eukaryota</taxon>
        <taxon>Sar</taxon>
        <taxon>Alveolata</taxon>
        <taxon>Dinophyceae</taxon>
        <taxon>Prorocentrales</taxon>
        <taxon>Prorocentraceae</taxon>
        <taxon>Prorocentrum</taxon>
    </lineage>
</organism>
<protein>
    <submittedName>
        <fullName evidence="2">Uncharacterized protein</fullName>
    </submittedName>
</protein>
<evidence type="ECO:0000313" key="3">
    <source>
        <dbReference type="Proteomes" id="UP001189429"/>
    </source>
</evidence>
<proteinExistence type="predicted"/>
<name>A0ABN9PKL5_9DINO</name>
<gene>
    <name evidence="2" type="ORF">PCOR1329_LOCUS3700</name>
</gene>
<sequence length="182" mass="19989">MSCRLGSPPLPAPPVRSTICQSGVDPELRRRWDEMVAERCRRAEQADGELEAAEAEFFAEVAAARSWPPETPDPRLAQWRRVAWTPCFQDPQRGSPATSADGGGGAAAPKARGWDVQLQAVETELAADRARWGAAGEAREEDVERAAWWLELQGIEEELARDMAALREAEGSGFEDEKSTQT</sequence>
<dbReference type="Proteomes" id="UP001189429">
    <property type="component" value="Unassembled WGS sequence"/>
</dbReference>
<accession>A0ABN9PKL5</accession>
<evidence type="ECO:0000313" key="2">
    <source>
        <dbReference type="EMBL" id="CAK0793387.1"/>
    </source>
</evidence>